<dbReference type="Gene3D" id="3.10.450.10">
    <property type="match status" value="1"/>
</dbReference>
<evidence type="ECO:0000313" key="3">
    <source>
        <dbReference type="Proteomes" id="UP000265000"/>
    </source>
</evidence>
<name>A0A3Q2Q0R3_FUNHE</name>
<dbReference type="SUPFAM" id="SSF54403">
    <property type="entry name" value="Cystatin/monellin"/>
    <property type="match status" value="1"/>
</dbReference>
<comment type="similarity">
    <text evidence="1">Belongs to the cystatin family.</text>
</comment>
<keyword evidence="3" id="KW-1185">Reference proteome</keyword>
<dbReference type="InterPro" id="IPR046350">
    <property type="entry name" value="Cystatin_sf"/>
</dbReference>
<accession>A0A3Q2Q0R3</accession>
<reference evidence="2" key="2">
    <citation type="submission" date="2025-09" db="UniProtKB">
        <authorList>
            <consortium name="Ensembl"/>
        </authorList>
    </citation>
    <scope>IDENTIFICATION</scope>
</reference>
<sequence>ITEDSIRMDDQIGKWSDTTPATDHIQELCDKVKPEAEKKTGRDFREFKAFFVGDEYLHLWVIESISTGELVIELLGVQQHHKWDDPLKPFDENN</sequence>
<reference evidence="2" key="1">
    <citation type="submission" date="2025-08" db="UniProtKB">
        <authorList>
            <consortium name="Ensembl"/>
        </authorList>
    </citation>
    <scope>IDENTIFICATION</scope>
</reference>
<evidence type="ECO:0000256" key="1">
    <source>
        <dbReference type="ARBA" id="ARBA00009403"/>
    </source>
</evidence>
<dbReference type="Ensembl" id="ENSFHET00000034918.1">
    <property type="protein sequence ID" value="ENSFHEP00000019776.1"/>
    <property type="gene ID" value="ENSFHEG00000021716.1"/>
</dbReference>
<dbReference type="AlphaFoldDB" id="A0A3Q2Q0R3"/>
<organism evidence="2 3">
    <name type="scientific">Fundulus heteroclitus</name>
    <name type="common">Killifish</name>
    <name type="synonym">Mummichog</name>
    <dbReference type="NCBI Taxonomy" id="8078"/>
    <lineage>
        <taxon>Eukaryota</taxon>
        <taxon>Metazoa</taxon>
        <taxon>Chordata</taxon>
        <taxon>Craniata</taxon>
        <taxon>Vertebrata</taxon>
        <taxon>Euteleostomi</taxon>
        <taxon>Actinopterygii</taxon>
        <taxon>Neopterygii</taxon>
        <taxon>Teleostei</taxon>
        <taxon>Neoteleostei</taxon>
        <taxon>Acanthomorphata</taxon>
        <taxon>Ovalentaria</taxon>
        <taxon>Atherinomorphae</taxon>
        <taxon>Cyprinodontiformes</taxon>
        <taxon>Fundulidae</taxon>
        <taxon>Fundulus</taxon>
    </lineage>
</organism>
<proteinExistence type="inferred from homology"/>
<dbReference type="InterPro" id="IPR001713">
    <property type="entry name" value="Prot_inh_stefin"/>
</dbReference>
<evidence type="ECO:0000313" key="2">
    <source>
        <dbReference type="Ensembl" id="ENSFHEP00000019776.1"/>
    </source>
</evidence>
<dbReference type="STRING" id="8078.ENSFHEP00000019776"/>
<dbReference type="PRINTS" id="PR00295">
    <property type="entry name" value="STEFINA"/>
</dbReference>
<dbReference type="GeneTree" id="ENSGT00940000172067"/>
<dbReference type="GO" id="GO:0004866">
    <property type="term" value="F:endopeptidase inhibitor activity"/>
    <property type="evidence" value="ECO:0007669"/>
    <property type="project" value="InterPro"/>
</dbReference>
<protein>
    <submittedName>
        <fullName evidence="2">Uncharacterized protein</fullName>
    </submittedName>
</protein>
<dbReference type="Proteomes" id="UP000265000">
    <property type="component" value="Unplaced"/>
</dbReference>